<reference evidence="6 7" key="1">
    <citation type="submission" date="2020-06" db="EMBL/GenBank/DDBJ databases">
        <title>The yeast mating-type switching endonuclease HO is a domesticated member of an unorthodox homing genetic element family.</title>
        <authorList>
            <person name="Coughlan A.Y."/>
            <person name="Lombardi L."/>
            <person name="Braun-Galleani S."/>
            <person name="Martos A.R."/>
            <person name="Galeote V."/>
            <person name="Bigey F."/>
            <person name="Dequin S."/>
            <person name="Byrne K.P."/>
            <person name="Wolfe K.H."/>
        </authorList>
    </citation>
    <scope>NUCLEOTIDE SEQUENCE [LARGE SCALE GENOMIC DNA]</scope>
    <source>
        <strain evidence="6 7">CBS2947</strain>
    </source>
</reference>
<dbReference type="GO" id="GO:0031417">
    <property type="term" value="C:NatC complex"/>
    <property type="evidence" value="ECO:0007669"/>
    <property type="project" value="InterPro"/>
</dbReference>
<name>A0A7H9HLU9_9SACH</name>
<dbReference type="EMBL" id="CP059267">
    <property type="protein sequence ID" value="QLQ78289.1"/>
    <property type="molecule type" value="Genomic_DNA"/>
</dbReference>
<evidence type="ECO:0000259" key="5">
    <source>
        <dbReference type="Pfam" id="PF25789"/>
    </source>
</evidence>
<evidence type="ECO:0000256" key="1">
    <source>
        <dbReference type="ARBA" id="ARBA00004496"/>
    </source>
</evidence>
<evidence type="ECO:0000313" key="7">
    <source>
        <dbReference type="Proteomes" id="UP000510647"/>
    </source>
</evidence>
<evidence type="ECO:0008006" key="8">
    <source>
        <dbReference type="Google" id="ProtNLM"/>
    </source>
</evidence>
<gene>
    <name evidence="6" type="ORF">HG537_0A05360</name>
</gene>
<evidence type="ECO:0000259" key="4">
    <source>
        <dbReference type="Pfam" id="PF04112"/>
    </source>
</evidence>
<keyword evidence="7" id="KW-1185">Reference proteome</keyword>
<dbReference type="InterPro" id="IPR057983">
    <property type="entry name" value="NAA35-like_N"/>
</dbReference>
<evidence type="ECO:0000256" key="3">
    <source>
        <dbReference type="ARBA" id="ARBA00022490"/>
    </source>
</evidence>
<organism evidence="6 7">
    <name type="scientific">Torulaspora globosa</name>
    <dbReference type="NCBI Taxonomy" id="48254"/>
    <lineage>
        <taxon>Eukaryota</taxon>
        <taxon>Fungi</taxon>
        <taxon>Dikarya</taxon>
        <taxon>Ascomycota</taxon>
        <taxon>Saccharomycotina</taxon>
        <taxon>Saccharomycetes</taxon>
        <taxon>Saccharomycetales</taxon>
        <taxon>Saccharomycetaceae</taxon>
        <taxon>Torulaspora</taxon>
    </lineage>
</organism>
<feature type="domain" description="NAA35-like TPR repeats" evidence="5">
    <location>
        <begin position="321"/>
        <end position="672"/>
    </location>
</feature>
<comment type="similarity">
    <text evidence="2">Belongs to the MAK10 family.</text>
</comment>
<proteinExistence type="inferred from homology"/>
<evidence type="ECO:0000313" key="6">
    <source>
        <dbReference type="EMBL" id="QLQ78289.1"/>
    </source>
</evidence>
<protein>
    <recommendedName>
        <fullName evidence="8">Mak10-domain-containing protein</fullName>
    </recommendedName>
</protein>
<dbReference type="PANTHER" id="PTHR21373:SF0">
    <property type="entry name" value="N-ALPHA-ACETYLTRANSFERASE 35, NATC AUXILIARY SUBUNIT"/>
    <property type="match status" value="1"/>
</dbReference>
<dbReference type="AlphaFoldDB" id="A0A7H9HLU9"/>
<feature type="domain" description="NAA35-like N-terminal" evidence="4">
    <location>
        <begin position="45"/>
        <end position="205"/>
    </location>
</feature>
<dbReference type="InterPro" id="IPR057982">
    <property type="entry name" value="TPR_NAA35"/>
</dbReference>
<sequence>MDLEKEFGNLHLSGSTKDGLIDEKLSDLVDITELFFDLGKDLSPQTIIQDPGFNSFEGTHSLEVNNPKLDSSLISLTSEEERFSCDVACGATDVERLMYVTGIVDWLARFLVCWLNEYQTLPTTVLSCRYVEFLLTVSSEREELSYLRTGDRLYDQVLCDAIYGICYFAKFVQKLLKAGVVFEEEDLNFNHMGLDFLSYVEDQELILTRLHRSIDYIESLQSPETGFLQHLLKLICCLVSLENHLKVYSADTTELDNLIEEAIYLEQQRSSECDPPPGCFSMGIQKRLSNQFPPKHLVVPTWNYKGFVIMAQDIKAVLMVDKAASMLEAAQLASFFNKLTQRHVVARALFPLFFIRDDERVLGRYSGFDCINLHLTEFCATTTASTTILSPEMTPVLQEAMNIMFEWYQNMAQNTSRYRQGYNRQLLLWDALHAQMESCEYEIASQATGEESITKTGIFMPCSSWVFFMKVTAMIEYVLKGFDLEVYKPFEAFAMFWYSYYLSYQQESCLEKVHEVIESKINSIHSLGKKIKKQKNAQKKTELKAQYRHLMDNNMESLRTNKRYLSYLLMHGSIIKSLSLCEVLQFSILKSFGVIDNKTSASKIFSNDRLLLELRLKPFSSIGVPELLTYEAFESALNDLLITEPMISSKLEKTLDRISKEVSNALTAIDTIKKCINAGDNNGLLVTGTRLVKEQALKYYDQLHASAKAIELNNAVITAKLGRSKSSSISDKFTVRLSIPNDASRFFPLLELTNSTKNKRVR</sequence>
<dbReference type="Pfam" id="PF04112">
    <property type="entry name" value="Mak10"/>
    <property type="match status" value="1"/>
</dbReference>
<dbReference type="PANTHER" id="PTHR21373">
    <property type="entry name" value="GLUCOSE REPRESSIBLE PROTEIN MAK10"/>
    <property type="match status" value="1"/>
</dbReference>
<dbReference type="Pfam" id="PF25789">
    <property type="entry name" value="TPR_NAA35"/>
    <property type="match status" value="1"/>
</dbReference>
<evidence type="ECO:0000256" key="2">
    <source>
        <dbReference type="ARBA" id="ARBA00006289"/>
    </source>
</evidence>
<accession>A0A7H9HLU9</accession>
<keyword evidence="3" id="KW-0963">Cytoplasm</keyword>
<dbReference type="InterPro" id="IPR007244">
    <property type="entry name" value="Naa35_N"/>
</dbReference>
<comment type="subcellular location">
    <subcellularLocation>
        <location evidence="1">Cytoplasm</location>
    </subcellularLocation>
</comment>
<dbReference type="OrthoDB" id="269405at2759"/>
<dbReference type="Proteomes" id="UP000510647">
    <property type="component" value="Chromosome 1"/>
</dbReference>